<dbReference type="EMBL" id="BAAAZU010000003">
    <property type="protein sequence ID" value="GAA3914589.1"/>
    <property type="molecule type" value="Genomic_DNA"/>
</dbReference>
<dbReference type="InterPro" id="IPR012338">
    <property type="entry name" value="Beta-lactam/transpept-like"/>
</dbReference>
<feature type="chain" id="PRO_5046336394" description="Beta-lactamase-related domain-containing protein" evidence="1">
    <location>
        <begin position="25"/>
        <end position="410"/>
    </location>
</feature>
<dbReference type="InterPro" id="IPR001466">
    <property type="entry name" value="Beta-lactam-related"/>
</dbReference>
<keyword evidence="4" id="KW-1185">Reference proteome</keyword>
<dbReference type="Proteomes" id="UP001501727">
    <property type="component" value="Unassembled WGS sequence"/>
</dbReference>
<dbReference type="Pfam" id="PF00144">
    <property type="entry name" value="Beta-lactamase"/>
    <property type="match status" value="1"/>
</dbReference>
<protein>
    <recommendedName>
        <fullName evidence="2">Beta-lactamase-related domain-containing protein</fullName>
    </recommendedName>
</protein>
<keyword evidence="1" id="KW-0732">Signal</keyword>
<evidence type="ECO:0000259" key="2">
    <source>
        <dbReference type="Pfam" id="PF00144"/>
    </source>
</evidence>
<feature type="signal peptide" evidence="1">
    <location>
        <begin position="1"/>
        <end position="24"/>
    </location>
</feature>
<dbReference type="SUPFAM" id="SSF56601">
    <property type="entry name" value="beta-lactamase/transpeptidase-like"/>
    <property type="match status" value="1"/>
</dbReference>
<dbReference type="Gene3D" id="3.40.710.10">
    <property type="entry name" value="DD-peptidase/beta-lactamase superfamily"/>
    <property type="match status" value="1"/>
</dbReference>
<dbReference type="RefSeq" id="WP_344758316.1">
    <property type="nucleotide sequence ID" value="NZ_BAAAZU010000003.1"/>
</dbReference>
<accession>A0ABP7M3Y6</accession>
<dbReference type="InterPro" id="IPR050789">
    <property type="entry name" value="Diverse_Enzym_Activities"/>
</dbReference>
<evidence type="ECO:0000313" key="3">
    <source>
        <dbReference type="EMBL" id="GAA3914589.1"/>
    </source>
</evidence>
<name>A0ABP7M3Y6_9GAMM</name>
<feature type="domain" description="Beta-lactamase-related" evidence="2">
    <location>
        <begin position="41"/>
        <end position="199"/>
    </location>
</feature>
<reference evidence="4" key="1">
    <citation type="journal article" date="2019" name="Int. J. Syst. Evol. Microbiol.">
        <title>The Global Catalogue of Microorganisms (GCM) 10K type strain sequencing project: providing services to taxonomists for standard genome sequencing and annotation.</title>
        <authorList>
            <consortium name="The Broad Institute Genomics Platform"/>
            <consortium name="The Broad Institute Genome Sequencing Center for Infectious Disease"/>
            <person name="Wu L."/>
            <person name="Ma J."/>
        </authorList>
    </citation>
    <scope>NUCLEOTIDE SEQUENCE [LARGE SCALE GENOMIC DNA]</scope>
    <source>
        <strain evidence="4">JCM 16916</strain>
    </source>
</reference>
<proteinExistence type="predicted"/>
<dbReference type="PANTHER" id="PTHR43283">
    <property type="entry name" value="BETA-LACTAMASE-RELATED"/>
    <property type="match status" value="1"/>
</dbReference>
<organism evidence="3 4">
    <name type="scientific">Luteimonas lutimaris</name>
    <dbReference type="NCBI Taxonomy" id="698645"/>
    <lineage>
        <taxon>Bacteria</taxon>
        <taxon>Pseudomonadati</taxon>
        <taxon>Pseudomonadota</taxon>
        <taxon>Gammaproteobacteria</taxon>
        <taxon>Lysobacterales</taxon>
        <taxon>Lysobacteraceae</taxon>
        <taxon>Luteimonas</taxon>
    </lineage>
</organism>
<comment type="caution">
    <text evidence="3">The sequence shown here is derived from an EMBL/GenBank/DDBJ whole genome shotgun (WGS) entry which is preliminary data.</text>
</comment>
<evidence type="ECO:0000256" key="1">
    <source>
        <dbReference type="SAM" id="SignalP"/>
    </source>
</evidence>
<sequence length="410" mass="44176">MLLRHAIAPVVLLLALAAGLPASAADLPPAAQAALDHLLDKARSTHSAAVLVLRDGKPVGRYDRDGKPPGAIELMSATKSVVALGIGQLLADGRIRSLDQPVADFYPEWKQGLKADVTVRMLLDHTSGMQNVPMAPEEIYPAPDIIQLALAADLDSAPGEAFSYNNKAVNLLAGIIREASGQPMDVFFRDGLFKAMDIHPGPWEKDRTGHPYAMSGLPLTATDAAKIGQLVLDRGKWEGRQLVPADYIDAMLAASPKQSGCGLLWWRRTAWTKIHVAADAAGRMRDRGVSDAVAAKFEALQDRTFDSEAAFLEAISGAFGASAAEAWNMEIKPKIPPNEFIDSQDGPVVAFEAEGYLGQYIEVVPGARLVAVRQIAERDDYQPDWEYATFRDDVIALARALDPALVQDAP</sequence>
<gene>
    <name evidence="3" type="ORF">GCM10022229_04530</name>
</gene>
<evidence type="ECO:0000313" key="4">
    <source>
        <dbReference type="Proteomes" id="UP001501727"/>
    </source>
</evidence>
<dbReference type="PANTHER" id="PTHR43283:SF7">
    <property type="entry name" value="BETA-LACTAMASE-RELATED DOMAIN-CONTAINING PROTEIN"/>
    <property type="match status" value="1"/>
</dbReference>